<reference evidence="3 4" key="1">
    <citation type="submission" date="2015-09" db="EMBL/GenBank/DDBJ databases">
        <authorList>
            <consortium name="Swine Surveillance"/>
        </authorList>
    </citation>
    <scope>NUCLEOTIDE SEQUENCE [LARGE SCALE GENOMIC DNA]</scope>
    <source>
        <strain evidence="3 4">CECT 8399</strain>
    </source>
</reference>
<dbReference type="InterPro" id="IPR006311">
    <property type="entry name" value="TAT_signal"/>
</dbReference>
<accession>A0A0P1H9W7</accession>
<feature type="chain" id="PRO_5006064205" description="DUF3131 domain-containing protein" evidence="1">
    <location>
        <begin position="24"/>
        <end position="851"/>
    </location>
</feature>
<feature type="signal peptide" evidence="1">
    <location>
        <begin position="1"/>
        <end position="23"/>
    </location>
</feature>
<gene>
    <name evidence="3" type="ORF">PHA8399_02119</name>
</gene>
<dbReference type="EMBL" id="CYSR01000021">
    <property type="protein sequence ID" value="CUH99993.1"/>
    <property type="molecule type" value="Genomic_DNA"/>
</dbReference>
<dbReference type="Gene3D" id="1.50.10.140">
    <property type="match status" value="1"/>
</dbReference>
<sequence>MKRRSFLKSAAAGLALLPGKGAASTLWQLPAQAFPVVTNITEDVSIPHLITLIDAFLDRNMPLACLVNPFDKHGQPYPAQSKLAQVLNGYMLGRNGLDVVPYIPELSSLSEHFQARAAHEARSALQTMLLPAVSARNTRRLMQTIACADQDAPAAPRGVRSAGFLNLLSVPAQSAPVRSETWENGVVRLFGGTVQSLTDFHGDAAAAGISASQNILYLSAQDISGIDLNQLETAAERYASALSKQELDGDVSLLPVTDIQLRDSYGFKRVVCLHVLQPQADDRDQASAYSAFTEFLKAAGIPYSTGAGDAQRAGSGFWVRTDFQNEDAKADAGQPGMFPIDIEDPSAAKIRTARPLGPGIGVTFPANAAGPQGLGPAGFLQFPRRVISGSGSGVVEAFQSATSGTEDAVVFLKPDAIAFPPERRALEGLLQDMAADEGTQFLLLETFARTVAPAGPLPARYRKTAATAPELIKTRPRLGDAGREELLEDARVAWRYFEKFTDPGTGLCPATVDFAPGGRYHEAVTMWDVGSHINGLLAARQIGLISQEGFAAAIRKILPNIAGRTSQGRHLPQGWIRTDRRKWGNKNFDGSDAGRLLAALDNLRRNSNFGEQLEALVGSWDLQQVIIDGEIHSVTDGELKTSYVSHSAHYSALAFRRWGVSAKSPYEVFANRSEADGQMALLEAAARIGPIGAEPLLLEAMELGMSQESAYLADVLFAAQLEDFRETGRLICVSEGPIDKAPWFLYQGLQLDAAERTWAFDTVGQEPEYRTPEFRNENLALSSKAAFLWSAYQPHDYSEKLVSFTRNIARTKNGFSSSIYLKTGRPTEAYTDLNTNGVILQAIAHRLAGSG</sequence>
<dbReference type="Proteomes" id="UP000051326">
    <property type="component" value="Unassembled WGS sequence"/>
</dbReference>
<dbReference type="InterPro" id="IPR021478">
    <property type="entry name" value="DUF3131"/>
</dbReference>
<evidence type="ECO:0000313" key="4">
    <source>
        <dbReference type="Proteomes" id="UP000051326"/>
    </source>
</evidence>
<proteinExistence type="predicted"/>
<organism evidence="3 4">
    <name type="scientific">Leisingera aquaemixtae</name>
    <dbReference type="NCBI Taxonomy" id="1396826"/>
    <lineage>
        <taxon>Bacteria</taxon>
        <taxon>Pseudomonadati</taxon>
        <taxon>Pseudomonadota</taxon>
        <taxon>Alphaproteobacteria</taxon>
        <taxon>Rhodobacterales</taxon>
        <taxon>Roseobacteraceae</taxon>
        <taxon>Leisingera</taxon>
    </lineage>
</organism>
<protein>
    <recommendedName>
        <fullName evidence="2">DUF3131 domain-containing protein</fullName>
    </recommendedName>
</protein>
<keyword evidence="1" id="KW-0732">Signal</keyword>
<dbReference type="STRING" id="1396826.PHA8399_02119"/>
<evidence type="ECO:0000256" key="1">
    <source>
        <dbReference type="SAM" id="SignalP"/>
    </source>
</evidence>
<dbReference type="Pfam" id="PF11329">
    <property type="entry name" value="DUF3131"/>
    <property type="match status" value="1"/>
</dbReference>
<dbReference type="PROSITE" id="PS51318">
    <property type="entry name" value="TAT"/>
    <property type="match status" value="1"/>
</dbReference>
<dbReference type="SMR" id="A0A0P1H9W7"/>
<feature type="domain" description="DUF3131" evidence="2">
    <location>
        <begin position="489"/>
        <end position="848"/>
    </location>
</feature>
<evidence type="ECO:0000259" key="2">
    <source>
        <dbReference type="Pfam" id="PF11329"/>
    </source>
</evidence>
<name>A0A0P1H9W7_9RHOB</name>
<dbReference type="AlphaFoldDB" id="A0A0P1H9W7"/>
<evidence type="ECO:0000313" key="3">
    <source>
        <dbReference type="EMBL" id="CUH99993.1"/>
    </source>
</evidence>